<reference evidence="3 4" key="1">
    <citation type="submission" date="2019-03" db="EMBL/GenBank/DDBJ databases">
        <title>Sequencing 23 genomes of Wallemia ichthyophaga.</title>
        <authorList>
            <person name="Gostincar C."/>
        </authorList>
    </citation>
    <scope>NUCLEOTIDE SEQUENCE [LARGE SCALE GENOMIC DNA]</scope>
    <source>
        <strain evidence="2 4">EXF-6200</strain>
        <strain evidence="1 3">EXF-8621</strain>
    </source>
</reference>
<dbReference type="EMBL" id="SPOF01000016">
    <property type="protein sequence ID" value="TIB13019.1"/>
    <property type="molecule type" value="Genomic_DNA"/>
</dbReference>
<gene>
    <name evidence="2" type="ORF">E3P86_01162</name>
    <name evidence="1" type="ORF">E3P90_01784</name>
</gene>
<dbReference type="OrthoDB" id="10605697at2759"/>
<comment type="caution">
    <text evidence="2">The sequence shown here is derived from an EMBL/GenBank/DDBJ whole genome shotgun (WGS) entry which is preliminary data.</text>
</comment>
<dbReference type="AlphaFoldDB" id="A0A4V4LWC5"/>
<evidence type="ECO:0000313" key="2">
    <source>
        <dbReference type="EMBL" id="TIB39343.1"/>
    </source>
</evidence>
<evidence type="ECO:0000313" key="4">
    <source>
        <dbReference type="Proteomes" id="UP000310689"/>
    </source>
</evidence>
<proteinExistence type="predicted"/>
<evidence type="ECO:0000313" key="3">
    <source>
        <dbReference type="Proteomes" id="UP000306954"/>
    </source>
</evidence>
<protein>
    <submittedName>
        <fullName evidence="2">Uncharacterized protein</fullName>
    </submittedName>
</protein>
<accession>A0A4V4LWC5</accession>
<evidence type="ECO:0000313" key="1">
    <source>
        <dbReference type="EMBL" id="TIB13019.1"/>
    </source>
</evidence>
<dbReference type="Proteomes" id="UP000310689">
    <property type="component" value="Unassembled WGS sequence"/>
</dbReference>
<name>A0A4V4LWC5_WALIC</name>
<dbReference type="Proteomes" id="UP000306954">
    <property type="component" value="Unassembled WGS sequence"/>
</dbReference>
<dbReference type="EMBL" id="SPOI01000035">
    <property type="protein sequence ID" value="TIB39343.1"/>
    <property type="molecule type" value="Genomic_DNA"/>
</dbReference>
<sequence length="235" mass="26929">MKAEERSVVEALGELGVHRREHTPRGFDEQSQADFMNWSLLNQLIPDLNGYLNNLVFILKSTKSHLLKKNWLGIFNDILDNIHGLLSSVIEYSYSDIMNHAEIIHQISLSNLPCSELQALKTSLYSLLDIFKDTQNEISDLDLVESDLSDKGQKILKISHSLPNKFEQLIDSIKDTDNLHQIHTKSTQLSDIWDDVVYNLDDDHSDDFNQSADNLMRVYNDIFSSVQVDLSKLKI</sequence>
<organism evidence="2 4">
    <name type="scientific">Wallemia ichthyophaga</name>
    <dbReference type="NCBI Taxonomy" id="245174"/>
    <lineage>
        <taxon>Eukaryota</taxon>
        <taxon>Fungi</taxon>
        <taxon>Dikarya</taxon>
        <taxon>Basidiomycota</taxon>
        <taxon>Wallemiomycotina</taxon>
        <taxon>Wallemiomycetes</taxon>
        <taxon>Wallemiales</taxon>
        <taxon>Wallemiaceae</taxon>
        <taxon>Wallemia</taxon>
    </lineage>
</organism>